<dbReference type="PROSITE" id="PS50011">
    <property type="entry name" value="PROTEIN_KINASE_DOM"/>
    <property type="match status" value="1"/>
</dbReference>
<dbReference type="OrthoDB" id="546826at2759"/>
<dbReference type="SMART" id="SM00252">
    <property type="entry name" value="SH2"/>
    <property type="match status" value="1"/>
</dbReference>
<keyword evidence="5 11" id="KW-0067">ATP-binding</keyword>
<sequence length="630" mass="72127">MPDKPLEPESPQSPATETISTEDKEPKKKTELNVKSFEREPDRKKENRKETKIFRKRNKNDVSMDDEEVGKKSDDTKKKNLSRESRDVAKTDSKIIRKRNKNDVTVDEGEVEKKELQSPVKEPPKEEMSKWKKNDFGFFRKKISDLRRKSRRVNQQETTEDVDDKEYTQRAKKGGTSGNRSVPISTEEHFEDAESIKRKPPSKKKLGGTIEEVTIEVGAKKPYEKMMGAEQKTLAKLDWYHGLMPREEIEALVRKDGDFCLRKTEVGSRERYALSVFWKGRVRHILPKLNLENKWTIRDACFDKVEKLLVFYISSKAELQPCGTKLLSPIQRPDWYILHEHVTLKKKLGSGNFGDVFMAELSHKKGESIPAAVKTLKGKMIRKNERVQFVKEASLMRRFNHENIVHILGVAPQQEPIMILLELASGGSLKDHCRQKVDLPVDQLTRYCLEAANGMEYLSANLVIHRDIAARNCLLNDKNVVKISDFGLSVADHSEVKESKLKNVPVKWLAPETLMKGVFSTKSDVWSYGVMMWEIYSRCKKDPYPGMTNKETRAMIQTDARMDPPTEAPSGSADLMKSCWKAKPEDRPEWSGIVRKLSEACGVKPQTIAKVKPATEEDEKFLVSIGKPSH</sequence>
<comment type="subcellular location">
    <subcellularLocation>
        <location evidence="1">Endomembrane system</location>
    </subcellularLocation>
</comment>
<dbReference type="InterPro" id="IPR011009">
    <property type="entry name" value="Kinase-like_dom_sf"/>
</dbReference>
<feature type="active site" description="Proton acceptor" evidence="10">
    <location>
        <position position="467"/>
    </location>
</feature>
<dbReference type="Pfam" id="PF00017">
    <property type="entry name" value="SH2"/>
    <property type="match status" value="1"/>
</dbReference>
<dbReference type="InterPro" id="IPR001245">
    <property type="entry name" value="Ser-Thr/Tyr_kinase_cat_dom"/>
</dbReference>
<dbReference type="SUPFAM" id="SSF56112">
    <property type="entry name" value="Protein kinase-like (PK-like)"/>
    <property type="match status" value="1"/>
</dbReference>
<dbReference type="GO" id="GO:0004715">
    <property type="term" value="F:non-membrane spanning protein tyrosine kinase activity"/>
    <property type="evidence" value="ECO:0007669"/>
    <property type="project" value="UniProtKB-EC"/>
</dbReference>
<reference evidence="19 20" key="2">
    <citation type="journal article" date="2019" name="G3 (Bethesda)">
        <title>Hybrid Assembly of the Genome of the Entomopathogenic Nematode Steinernema carpocapsae Identifies the X-Chromosome.</title>
        <authorList>
            <person name="Serra L."/>
            <person name="Macchietto M."/>
            <person name="Macias-Munoz A."/>
            <person name="McGill C.J."/>
            <person name="Rodriguez I.M."/>
            <person name="Rodriguez B."/>
            <person name="Murad R."/>
            <person name="Mortazavi A."/>
        </authorList>
    </citation>
    <scope>NUCLEOTIDE SEQUENCE [LARGE SCALE GENOMIC DNA]</scope>
    <source>
        <strain evidence="19 20">ALL</strain>
    </source>
</reference>
<feature type="region of interest" description="Disordered" evidence="16">
    <location>
        <begin position="1"/>
        <end position="133"/>
    </location>
</feature>
<dbReference type="InterPro" id="IPR017441">
    <property type="entry name" value="Protein_kinase_ATP_BS"/>
</dbReference>
<dbReference type="Proteomes" id="UP000298663">
    <property type="component" value="Unassembled WGS sequence"/>
</dbReference>
<dbReference type="GO" id="GO:0012505">
    <property type="term" value="C:endomembrane system"/>
    <property type="evidence" value="ECO:0007669"/>
    <property type="project" value="UniProtKB-SubCell"/>
</dbReference>
<evidence type="ECO:0000259" key="17">
    <source>
        <dbReference type="PROSITE" id="PS50001"/>
    </source>
</evidence>
<dbReference type="InterPro" id="IPR000980">
    <property type="entry name" value="SH2"/>
</dbReference>
<feature type="binding site" evidence="14">
    <location>
        <position position="374"/>
    </location>
    <ligand>
        <name>ATP</name>
        <dbReference type="ChEBI" id="CHEBI:30616"/>
    </ligand>
</feature>
<dbReference type="CDD" id="cd00192">
    <property type="entry name" value="PTKc"/>
    <property type="match status" value="1"/>
</dbReference>
<dbReference type="Gene3D" id="3.30.505.10">
    <property type="entry name" value="SH2 domain"/>
    <property type="match status" value="1"/>
</dbReference>
<dbReference type="Gene3D" id="1.10.510.10">
    <property type="entry name" value="Transferase(Phosphotransferase) domain 1"/>
    <property type="match status" value="1"/>
</dbReference>
<keyword evidence="20" id="KW-1185">Reference proteome</keyword>
<dbReference type="STRING" id="34508.A0A4U5PEL9"/>
<dbReference type="Pfam" id="PF07714">
    <property type="entry name" value="PK_Tyr_Ser-Thr"/>
    <property type="match status" value="1"/>
</dbReference>
<evidence type="ECO:0000256" key="6">
    <source>
        <dbReference type="ARBA" id="ARBA00023136"/>
    </source>
</evidence>
<evidence type="ECO:0000313" key="20">
    <source>
        <dbReference type="Proteomes" id="UP000298663"/>
    </source>
</evidence>
<evidence type="ECO:0000256" key="10">
    <source>
        <dbReference type="PIRSR" id="PIRSR000615-1"/>
    </source>
</evidence>
<dbReference type="EMBL" id="AZBU02000002">
    <property type="protein sequence ID" value="TKR94959.1"/>
    <property type="molecule type" value="Genomic_DNA"/>
</dbReference>
<evidence type="ECO:0000256" key="13">
    <source>
        <dbReference type="PROSITE-ProRule" id="PRU00191"/>
    </source>
</evidence>
<evidence type="ECO:0000256" key="9">
    <source>
        <dbReference type="ARBA" id="ARBA00051245"/>
    </source>
</evidence>
<evidence type="ECO:0000256" key="16">
    <source>
        <dbReference type="SAM" id="MobiDB-lite"/>
    </source>
</evidence>
<dbReference type="GO" id="GO:0005524">
    <property type="term" value="F:ATP binding"/>
    <property type="evidence" value="ECO:0007669"/>
    <property type="project" value="UniProtKB-UniRule"/>
</dbReference>
<dbReference type="GO" id="GO:0046872">
    <property type="term" value="F:metal ion binding"/>
    <property type="evidence" value="ECO:0007669"/>
    <property type="project" value="UniProtKB-KW"/>
</dbReference>
<comment type="caution">
    <text evidence="19">The sequence shown here is derived from an EMBL/GenBank/DDBJ whole genome shotgun (WGS) entry which is preliminary data.</text>
</comment>
<reference evidence="19 20" key="1">
    <citation type="journal article" date="2015" name="Genome Biol.">
        <title>Comparative genomics of Steinernema reveals deeply conserved gene regulatory networks.</title>
        <authorList>
            <person name="Dillman A.R."/>
            <person name="Macchietto M."/>
            <person name="Porter C.F."/>
            <person name="Rogers A."/>
            <person name="Williams B."/>
            <person name="Antoshechkin I."/>
            <person name="Lee M.M."/>
            <person name="Goodwin Z."/>
            <person name="Lu X."/>
            <person name="Lewis E.E."/>
            <person name="Goodrich-Blair H."/>
            <person name="Stock S.P."/>
            <person name="Adams B.J."/>
            <person name="Sternberg P.W."/>
            <person name="Mortazavi A."/>
        </authorList>
    </citation>
    <scope>NUCLEOTIDE SEQUENCE [LARGE SCALE GENOMIC DNA]</scope>
    <source>
        <strain evidence="19 20">ALL</strain>
    </source>
</reference>
<dbReference type="PANTHER" id="PTHR24418">
    <property type="entry name" value="TYROSINE-PROTEIN KINASE"/>
    <property type="match status" value="1"/>
</dbReference>
<comment type="catalytic activity">
    <reaction evidence="8">
        <text>L-tyrosyl-[protein] + ATP = O-phospho-L-tyrosyl-[protein] + ADP + H(+)</text>
        <dbReference type="Rhea" id="RHEA:10596"/>
        <dbReference type="Rhea" id="RHEA-COMP:10136"/>
        <dbReference type="Rhea" id="RHEA-COMP:20101"/>
        <dbReference type="ChEBI" id="CHEBI:15378"/>
        <dbReference type="ChEBI" id="CHEBI:30616"/>
        <dbReference type="ChEBI" id="CHEBI:46858"/>
        <dbReference type="ChEBI" id="CHEBI:61978"/>
        <dbReference type="ChEBI" id="CHEBI:456216"/>
        <dbReference type="EC" id="2.7.10.1"/>
    </reaction>
</comment>
<feature type="domain" description="Protein kinase" evidence="18">
    <location>
        <begin position="342"/>
        <end position="601"/>
    </location>
</feature>
<evidence type="ECO:0000256" key="11">
    <source>
        <dbReference type="PIRSR" id="PIRSR000615-2"/>
    </source>
</evidence>
<organism evidence="19 20">
    <name type="scientific">Steinernema carpocapsae</name>
    <name type="common">Entomopathogenic nematode</name>
    <dbReference type="NCBI Taxonomy" id="34508"/>
    <lineage>
        <taxon>Eukaryota</taxon>
        <taxon>Metazoa</taxon>
        <taxon>Ecdysozoa</taxon>
        <taxon>Nematoda</taxon>
        <taxon>Chromadorea</taxon>
        <taxon>Rhabditida</taxon>
        <taxon>Tylenchina</taxon>
        <taxon>Panagrolaimomorpha</taxon>
        <taxon>Strongyloidoidea</taxon>
        <taxon>Steinernematidae</taxon>
        <taxon>Steinernema</taxon>
    </lineage>
</organism>
<dbReference type="InterPro" id="IPR000719">
    <property type="entry name" value="Prot_kinase_dom"/>
</dbReference>
<proteinExistence type="inferred from homology"/>
<keyword evidence="7 15" id="KW-0829">Tyrosine-protein kinase</keyword>
<dbReference type="PROSITE" id="PS50001">
    <property type="entry name" value="SH2"/>
    <property type="match status" value="1"/>
</dbReference>
<evidence type="ECO:0000256" key="1">
    <source>
        <dbReference type="ARBA" id="ARBA00004308"/>
    </source>
</evidence>
<evidence type="ECO:0000256" key="12">
    <source>
        <dbReference type="PIRSR" id="PIRSR000615-3"/>
    </source>
</evidence>
<keyword evidence="3 11" id="KW-0547">Nucleotide-binding</keyword>
<evidence type="ECO:0000256" key="15">
    <source>
        <dbReference type="RuleBase" id="RU362096"/>
    </source>
</evidence>
<evidence type="ECO:0000256" key="14">
    <source>
        <dbReference type="PROSITE-ProRule" id="PRU10141"/>
    </source>
</evidence>
<dbReference type="InterPro" id="IPR020635">
    <property type="entry name" value="Tyr_kinase_cat_dom"/>
</dbReference>
<feature type="binding site" evidence="12">
    <location>
        <position position="472"/>
    </location>
    <ligand>
        <name>Mg(2+)</name>
        <dbReference type="ChEBI" id="CHEBI:18420"/>
    </ligand>
</feature>
<feature type="compositionally biased region" description="Basic and acidic residues" evidence="16">
    <location>
        <begin position="69"/>
        <end position="95"/>
    </location>
</feature>
<dbReference type="SMART" id="SM00219">
    <property type="entry name" value="TyrKc"/>
    <property type="match status" value="1"/>
</dbReference>
<feature type="binding site" evidence="11">
    <location>
        <position position="471"/>
    </location>
    <ligand>
        <name>ATP</name>
        <dbReference type="ChEBI" id="CHEBI:30616"/>
    </ligand>
</feature>
<dbReference type="SUPFAM" id="SSF55550">
    <property type="entry name" value="SH2 domain"/>
    <property type="match status" value="1"/>
</dbReference>
<dbReference type="CDD" id="cd10361">
    <property type="entry name" value="SH2_Fps_family"/>
    <property type="match status" value="1"/>
</dbReference>
<dbReference type="FunFam" id="1.10.510.10:FF:001512">
    <property type="entry name" value="Receptor tyrosine-protein kinase erbB-2"/>
    <property type="match status" value="1"/>
</dbReference>
<keyword evidence="4 15" id="KW-0418">Kinase</keyword>
<dbReference type="PROSITE" id="PS00109">
    <property type="entry name" value="PROTEIN_KINASE_TYR"/>
    <property type="match status" value="1"/>
</dbReference>
<dbReference type="InterPro" id="IPR036860">
    <property type="entry name" value="SH2_dom_sf"/>
</dbReference>
<keyword evidence="2 15" id="KW-0808">Transferase</keyword>
<dbReference type="InterPro" id="IPR035849">
    <property type="entry name" value="Fes/Fps/Fer_SH2"/>
</dbReference>
<dbReference type="InterPro" id="IPR050198">
    <property type="entry name" value="Non-receptor_tyrosine_kinases"/>
</dbReference>
<feature type="region of interest" description="Disordered" evidence="16">
    <location>
        <begin position="146"/>
        <end position="205"/>
    </location>
</feature>
<evidence type="ECO:0000256" key="2">
    <source>
        <dbReference type="ARBA" id="ARBA00022679"/>
    </source>
</evidence>
<evidence type="ECO:0000256" key="3">
    <source>
        <dbReference type="ARBA" id="ARBA00022741"/>
    </source>
</evidence>
<gene>
    <name evidence="19" type="ORF">L596_009185</name>
</gene>
<keyword evidence="6" id="KW-0472">Membrane</keyword>
<feature type="compositionally biased region" description="Basic and acidic residues" evidence="16">
    <location>
        <begin position="21"/>
        <end position="53"/>
    </location>
</feature>
<dbReference type="PRINTS" id="PR00109">
    <property type="entry name" value="TYRKINASE"/>
</dbReference>
<keyword evidence="12" id="KW-0479">Metal-binding</keyword>
<evidence type="ECO:0000313" key="19">
    <source>
        <dbReference type="EMBL" id="TKR94959.1"/>
    </source>
</evidence>
<evidence type="ECO:0000256" key="5">
    <source>
        <dbReference type="ARBA" id="ARBA00022840"/>
    </source>
</evidence>
<dbReference type="AlphaFoldDB" id="A0A4U5PEL9"/>
<dbReference type="InterPro" id="IPR008266">
    <property type="entry name" value="Tyr_kinase_AS"/>
</dbReference>
<keyword evidence="12" id="KW-0460">Magnesium</keyword>
<evidence type="ECO:0000256" key="7">
    <source>
        <dbReference type="ARBA" id="ARBA00023137"/>
    </source>
</evidence>
<feature type="domain" description="SH2" evidence="17">
    <location>
        <begin position="239"/>
        <end position="330"/>
    </location>
</feature>
<name>A0A4U5PEL9_STECR</name>
<feature type="compositionally biased region" description="Polar residues" evidence="16">
    <location>
        <begin position="10"/>
        <end position="19"/>
    </location>
</feature>
<feature type="compositionally biased region" description="Basic and acidic residues" evidence="16">
    <location>
        <begin position="111"/>
        <end position="133"/>
    </location>
</feature>
<evidence type="ECO:0000256" key="4">
    <source>
        <dbReference type="ARBA" id="ARBA00022777"/>
    </source>
</evidence>
<comment type="similarity">
    <text evidence="15">Belongs to the protein kinase superfamily. Tyr protein kinase family.</text>
</comment>
<accession>A0A4U5PEL9</accession>
<dbReference type="GO" id="GO:0004714">
    <property type="term" value="F:transmembrane receptor protein tyrosine kinase activity"/>
    <property type="evidence" value="ECO:0007669"/>
    <property type="project" value="UniProtKB-EC"/>
</dbReference>
<feature type="binding site" evidence="12">
    <location>
        <position position="485"/>
    </location>
    <ligand>
        <name>Mg(2+)</name>
        <dbReference type="ChEBI" id="CHEBI:18420"/>
    </ligand>
</feature>
<dbReference type="GO" id="GO:0061564">
    <property type="term" value="P:axon development"/>
    <property type="evidence" value="ECO:0007669"/>
    <property type="project" value="UniProtKB-ARBA"/>
</dbReference>
<dbReference type="PROSITE" id="PS00107">
    <property type="entry name" value="PROTEIN_KINASE_ATP"/>
    <property type="match status" value="1"/>
</dbReference>
<evidence type="ECO:0000259" key="18">
    <source>
        <dbReference type="PROSITE" id="PS50011"/>
    </source>
</evidence>
<feature type="compositionally biased region" description="Basic and acidic residues" evidence="16">
    <location>
        <begin position="186"/>
        <end position="197"/>
    </location>
</feature>
<protein>
    <recommendedName>
        <fullName evidence="15">Tyrosine-protein kinase</fullName>
        <ecNumber evidence="15">2.7.10.2</ecNumber>
    </recommendedName>
</protein>
<dbReference type="EC" id="2.7.10.2" evidence="15"/>
<evidence type="ECO:0000256" key="8">
    <source>
        <dbReference type="ARBA" id="ARBA00051243"/>
    </source>
</evidence>
<comment type="catalytic activity">
    <reaction evidence="9 15">
        <text>L-tyrosyl-[protein] + ATP = O-phospho-L-tyrosyl-[protein] + ADP + H(+)</text>
        <dbReference type="Rhea" id="RHEA:10596"/>
        <dbReference type="Rhea" id="RHEA-COMP:10136"/>
        <dbReference type="Rhea" id="RHEA-COMP:20101"/>
        <dbReference type="ChEBI" id="CHEBI:15378"/>
        <dbReference type="ChEBI" id="CHEBI:30616"/>
        <dbReference type="ChEBI" id="CHEBI:46858"/>
        <dbReference type="ChEBI" id="CHEBI:61978"/>
        <dbReference type="ChEBI" id="CHEBI:456216"/>
        <dbReference type="EC" id="2.7.10.2"/>
    </reaction>
</comment>
<keyword evidence="13" id="KW-0727">SH2 domain</keyword>
<dbReference type="GO" id="GO:0048680">
    <property type="term" value="P:positive regulation of axon regeneration"/>
    <property type="evidence" value="ECO:0007669"/>
    <property type="project" value="UniProtKB-ARBA"/>
</dbReference>